<dbReference type="InterPro" id="IPR002550">
    <property type="entry name" value="CNNM"/>
</dbReference>
<reference evidence="14" key="2">
    <citation type="submission" date="2020-09" db="EMBL/GenBank/DDBJ databases">
        <authorList>
            <person name="Sun Q."/>
            <person name="Zhou Y."/>
        </authorList>
    </citation>
    <scope>NUCLEOTIDE SEQUENCE</scope>
    <source>
        <strain evidence="14">CGMCC 4.7306</strain>
    </source>
</reference>
<protein>
    <submittedName>
        <fullName evidence="14">Membrane protein</fullName>
    </submittedName>
</protein>
<evidence type="ECO:0000259" key="13">
    <source>
        <dbReference type="PROSITE" id="PS51846"/>
    </source>
</evidence>
<dbReference type="AlphaFoldDB" id="A0A917SHB6"/>
<dbReference type="CDD" id="cd04590">
    <property type="entry name" value="CBS_pair_CorC_HlyC_assoc"/>
    <property type="match status" value="1"/>
</dbReference>
<evidence type="ECO:0000256" key="6">
    <source>
        <dbReference type="ARBA" id="ARBA00022989"/>
    </source>
</evidence>
<keyword evidence="4 10" id="KW-0812">Transmembrane</keyword>
<keyword evidence="3" id="KW-1003">Cell membrane</keyword>
<dbReference type="InterPro" id="IPR000644">
    <property type="entry name" value="CBS_dom"/>
</dbReference>
<feature type="transmembrane region" description="Helical" evidence="11">
    <location>
        <begin position="136"/>
        <end position="158"/>
    </location>
</feature>
<comment type="subcellular location">
    <subcellularLocation>
        <location evidence="1">Cell membrane</location>
        <topology evidence="1">Multi-pass membrane protein</topology>
    </subcellularLocation>
</comment>
<keyword evidence="6 10" id="KW-1133">Transmembrane helix</keyword>
<dbReference type="SUPFAM" id="SSF54631">
    <property type="entry name" value="CBS-domain pair"/>
    <property type="match status" value="1"/>
</dbReference>
<dbReference type="SMART" id="SM01091">
    <property type="entry name" value="CorC_HlyC"/>
    <property type="match status" value="1"/>
</dbReference>
<evidence type="ECO:0000256" key="11">
    <source>
        <dbReference type="SAM" id="Phobius"/>
    </source>
</evidence>
<comment type="similarity">
    <text evidence="2">Belongs to the UPF0053 family.</text>
</comment>
<accession>A0A917SHB6</accession>
<dbReference type="PANTHER" id="PTHR43099:SF6">
    <property type="entry name" value="UPF0053 PROTEIN RV1842C"/>
    <property type="match status" value="1"/>
</dbReference>
<proteinExistence type="inferred from homology"/>
<sequence length="440" mass="47130">MIFEWAMVGIGVLLTLGTGVFVAAEFTLVNLDRADLEARQERGETGLQTTINALRITSTHLSGAQLGITLTTLLTGFTFEPAVATLISPALGRTALPDASVPAIASVIGILLATVGSMIFGELVPKNFAISVPIRIARMVVPLQVGFTTVFKPLVLLLNNTANAVVRAFGIEPQEELSGARTAEELSSLVRRSAIEGTLEREHAALLSRSLRFADRVAEDVMTPRVRMAAVRRNETARQVIAAARQTGLSRFPVIGADVDDIVGLVHVKNAYAIAPNERDRVRVASLMTAPLQVPATIGVDLLLGQLRHAPLQSAIVADEYGGTAGLVTLEDLIEELIGDVADEHDREVPRVTSDGEDLIIDASLRPDELAGLTKVRVPESSDYETVAGYITGLLGRIAHPGDEVSAPGGVFRVETVDERRIDRVRFVPVADTGDRGEHR</sequence>
<evidence type="ECO:0000313" key="14">
    <source>
        <dbReference type="EMBL" id="GGL77760.1"/>
    </source>
</evidence>
<evidence type="ECO:0000256" key="4">
    <source>
        <dbReference type="ARBA" id="ARBA00022692"/>
    </source>
</evidence>
<dbReference type="InterPro" id="IPR044751">
    <property type="entry name" value="Ion_transp-like_CBS"/>
</dbReference>
<dbReference type="PROSITE" id="PS51371">
    <property type="entry name" value="CBS"/>
    <property type="match status" value="2"/>
</dbReference>
<dbReference type="Proteomes" id="UP000613840">
    <property type="component" value="Unassembled WGS sequence"/>
</dbReference>
<feature type="domain" description="CBS" evidence="12">
    <location>
        <begin position="222"/>
        <end position="281"/>
    </location>
</feature>
<evidence type="ECO:0000256" key="9">
    <source>
        <dbReference type="PROSITE-ProRule" id="PRU00703"/>
    </source>
</evidence>
<feature type="domain" description="CBS" evidence="12">
    <location>
        <begin position="287"/>
        <end position="347"/>
    </location>
</feature>
<dbReference type="Pfam" id="PF03471">
    <property type="entry name" value="CorC_HlyC"/>
    <property type="match status" value="1"/>
</dbReference>
<keyword evidence="7 9" id="KW-0129">CBS domain</keyword>
<evidence type="ECO:0000259" key="12">
    <source>
        <dbReference type="PROSITE" id="PS51371"/>
    </source>
</evidence>
<dbReference type="RefSeq" id="WP_229670386.1">
    <property type="nucleotide sequence ID" value="NZ_BMMZ01000012.1"/>
</dbReference>
<dbReference type="Gene3D" id="3.30.465.10">
    <property type="match status" value="1"/>
</dbReference>
<dbReference type="EMBL" id="BMMZ01000012">
    <property type="protein sequence ID" value="GGL77760.1"/>
    <property type="molecule type" value="Genomic_DNA"/>
</dbReference>
<dbReference type="GO" id="GO:0050660">
    <property type="term" value="F:flavin adenine dinucleotide binding"/>
    <property type="evidence" value="ECO:0007669"/>
    <property type="project" value="InterPro"/>
</dbReference>
<dbReference type="PROSITE" id="PS51846">
    <property type="entry name" value="CNNM"/>
    <property type="match status" value="1"/>
</dbReference>
<keyword evidence="8 10" id="KW-0472">Membrane</keyword>
<evidence type="ECO:0000256" key="1">
    <source>
        <dbReference type="ARBA" id="ARBA00004651"/>
    </source>
</evidence>
<name>A0A917SHB6_9ACTN</name>
<dbReference type="PANTHER" id="PTHR43099">
    <property type="entry name" value="UPF0053 PROTEIN YRKA"/>
    <property type="match status" value="1"/>
</dbReference>
<dbReference type="InterPro" id="IPR005170">
    <property type="entry name" value="Transptr-assoc_dom"/>
</dbReference>
<dbReference type="Pfam" id="PF01595">
    <property type="entry name" value="CNNM"/>
    <property type="match status" value="1"/>
</dbReference>
<dbReference type="InterPro" id="IPR016169">
    <property type="entry name" value="FAD-bd_PCMH_sub2"/>
</dbReference>
<evidence type="ECO:0000313" key="15">
    <source>
        <dbReference type="Proteomes" id="UP000613840"/>
    </source>
</evidence>
<evidence type="ECO:0000256" key="5">
    <source>
        <dbReference type="ARBA" id="ARBA00022737"/>
    </source>
</evidence>
<organism evidence="14 15">
    <name type="scientific">Microlunatus endophyticus</name>
    <dbReference type="NCBI Taxonomy" id="1716077"/>
    <lineage>
        <taxon>Bacteria</taxon>
        <taxon>Bacillati</taxon>
        <taxon>Actinomycetota</taxon>
        <taxon>Actinomycetes</taxon>
        <taxon>Propionibacteriales</taxon>
        <taxon>Propionibacteriaceae</taxon>
        <taxon>Microlunatus</taxon>
    </lineage>
</organism>
<evidence type="ECO:0000256" key="10">
    <source>
        <dbReference type="PROSITE-ProRule" id="PRU01193"/>
    </source>
</evidence>
<evidence type="ECO:0000256" key="2">
    <source>
        <dbReference type="ARBA" id="ARBA00006337"/>
    </source>
</evidence>
<keyword evidence="5" id="KW-0677">Repeat</keyword>
<reference evidence="14" key="1">
    <citation type="journal article" date="2014" name="Int. J. Syst. Evol. Microbiol.">
        <title>Complete genome sequence of Corynebacterium casei LMG S-19264T (=DSM 44701T), isolated from a smear-ripened cheese.</title>
        <authorList>
            <consortium name="US DOE Joint Genome Institute (JGI-PGF)"/>
            <person name="Walter F."/>
            <person name="Albersmeier A."/>
            <person name="Kalinowski J."/>
            <person name="Ruckert C."/>
        </authorList>
    </citation>
    <scope>NUCLEOTIDE SEQUENCE</scope>
    <source>
        <strain evidence="14">CGMCC 4.7306</strain>
    </source>
</reference>
<evidence type="ECO:0000256" key="8">
    <source>
        <dbReference type="ARBA" id="ARBA00023136"/>
    </source>
</evidence>
<evidence type="ECO:0000256" key="7">
    <source>
        <dbReference type="ARBA" id="ARBA00023122"/>
    </source>
</evidence>
<dbReference type="InterPro" id="IPR036318">
    <property type="entry name" value="FAD-bd_PCMH-like_sf"/>
</dbReference>
<keyword evidence="15" id="KW-1185">Reference proteome</keyword>
<gene>
    <name evidence="14" type="ORF">GCM10011575_40050</name>
</gene>
<feature type="domain" description="CNNM transmembrane" evidence="13">
    <location>
        <begin position="1"/>
        <end position="203"/>
    </location>
</feature>
<feature type="transmembrane region" description="Helical" evidence="11">
    <location>
        <begin position="103"/>
        <end position="124"/>
    </location>
</feature>
<dbReference type="InterPro" id="IPR051676">
    <property type="entry name" value="UPF0053_domain"/>
</dbReference>
<dbReference type="Pfam" id="PF00571">
    <property type="entry name" value="CBS"/>
    <property type="match status" value="1"/>
</dbReference>
<dbReference type="Gene3D" id="3.10.580.10">
    <property type="entry name" value="CBS-domain"/>
    <property type="match status" value="1"/>
</dbReference>
<dbReference type="GO" id="GO:0005886">
    <property type="term" value="C:plasma membrane"/>
    <property type="evidence" value="ECO:0007669"/>
    <property type="project" value="UniProtKB-SubCell"/>
</dbReference>
<evidence type="ECO:0000256" key="3">
    <source>
        <dbReference type="ARBA" id="ARBA00022475"/>
    </source>
</evidence>
<comment type="caution">
    <text evidence="14">The sequence shown here is derived from an EMBL/GenBank/DDBJ whole genome shotgun (WGS) entry which is preliminary data.</text>
</comment>
<dbReference type="SUPFAM" id="SSF56176">
    <property type="entry name" value="FAD-binding/transporter-associated domain-like"/>
    <property type="match status" value="1"/>
</dbReference>
<dbReference type="InterPro" id="IPR046342">
    <property type="entry name" value="CBS_dom_sf"/>
</dbReference>